<sequence length="108" mass="12482">MFMAQIPSPDDEIGLPITCDVPFCFMDYVDCLHNSVIAVNGYRSAMAYESDHYRKFEVSVNKLVSYNGRWTVAPKWVVNVMYKKHSGQVLRRFSEEDLLEFMSCLKTA</sequence>
<reference evidence="1 2" key="2">
    <citation type="journal article" date="2022" name="Mol. Ecol. Resour.">
        <title>The genomes of chicory, endive, great burdock and yacon provide insights into Asteraceae paleo-polyploidization history and plant inulin production.</title>
        <authorList>
            <person name="Fan W."/>
            <person name="Wang S."/>
            <person name="Wang H."/>
            <person name="Wang A."/>
            <person name="Jiang F."/>
            <person name="Liu H."/>
            <person name="Zhao H."/>
            <person name="Xu D."/>
            <person name="Zhang Y."/>
        </authorList>
    </citation>
    <scope>NUCLEOTIDE SEQUENCE [LARGE SCALE GENOMIC DNA]</scope>
    <source>
        <strain evidence="2">cv. Yunnan</strain>
        <tissue evidence="1">Leaves</tissue>
    </source>
</reference>
<dbReference type="EMBL" id="CM042034">
    <property type="protein sequence ID" value="KAI3759867.1"/>
    <property type="molecule type" value="Genomic_DNA"/>
</dbReference>
<dbReference type="Proteomes" id="UP001056120">
    <property type="component" value="Linkage Group LG17"/>
</dbReference>
<accession>A0ACB9EN51</accession>
<comment type="caution">
    <text evidence="1">The sequence shown here is derived from an EMBL/GenBank/DDBJ whole genome shotgun (WGS) entry which is preliminary data.</text>
</comment>
<keyword evidence="2" id="KW-1185">Reference proteome</keyword>
<organism evidence="1 2">
    <name type="scientific">Smallanthus sonchifolius</name>
    <dbReference type="NCBI Taxonomy" id="185202"/>
    <lineage>
        <taxon>Eukaryota</taxon>
        <taxon>Viridiplantae</taxon>
        <taxon>Streptophyta</taxon>
        <taxon>Embryophyta</taxon>
        <taxon>Tracheophyta</taxon>
        <taxon>Spermatophyta</taxon>
        <taxon>Magnoliopsida</taxon>
        <taxon>eudicotyledons</taxon>
        <taxon>Gunneridae</taxon>
        <taxon>Pentapetalae</taxon>
        <taxon>asterids</taxon>
        <taxon>campanulids</taxon>
        <taxon>Asterales</taxon>
        <taxon>Asteraceae</taxon>
        <taxon>Asteroideae</taxon>
        <taxon>Heliantheae alliance</taxon>
        <taxon>Millerieae</taxon>
        <taxon>Smallanthus</taxon>
    </lineage>
</organism>
<name>A0ACB9EN51_9ASTR</name>
<protein>
    <submittedName>
        <fullName evidence="1">Uncharacterized protein</fullName>
    </submittedName>
</protein>
<evidence type="ECO:0000313" key="2">
    <source>
        <dbReference type="Proteomes" id="UP001056120"/>
    </source>
</evidence>
<gene>
    <name evidence="1" type="ORF">L1987_50251</name>
</gene>
<reference evidence="2" key="1">
    <citation type="journal article" date="2022" name="Mol. Ecol. Resour.">
        <title>The genomes of chicory, endive, great burdock and yacon provide insights into Asteraceae palaeo-polyploidization history and plant inulin production.</title>
        <authorList>
            <person name="Fan W."/>
            <person name="Wang S."/>
            <person name="Wang H."/>
            <person name="Wang A."/>
            <person name="Jiang F."/>
            <person name="Liu H."/>
            <person name="Zhao H."/>
            <person name="Xu D."/>
            <person name="Zhang Y."/>
        </authorList>
    </citation>
    <scope>NUCLEOTIDE SEQUENCE [LARGE SCALE GENOMIC DNA]</scope>
    <source>
        <strain evidence="2">cv. Yunnan</strain>
    </source>
</reference>
<evidence type="ECO:0000313" key="1">
    <source>
        <dbReference type="EMBL" id="KAI3759867.1"/>
    </source>
</evidence>
<proteinExistence type="predicted"/>